<accession>A0ABS8XWD0</accession>
<organism evidence="2 3">
    <name type="scientific">Pelomonas cellulosilytica</name>
    <dbReference type="NCBI Taxonomy" id="2906762"/>
    <lineage>
        <taxon>Bacteria</taxon>
        <taxon>Pseudomonadati</taxon>
        <taxon>Pseudomonadota</taxon>
        <taxon>Betaproteobacteria</taxon>
        <taxon>Burkholderiales</taxon>
        <taxon>Sphaerotilaceae</taxon>
        <taxon>Roseateles</taxon>
    </lineage>
</organism>
<keyword evidence="3" id="KW-1185">Reference proteome</keyword>
<keyword evidence="1" id="KW-0175">Coiled coil</keyword>
<comment type="caution">
    <text evidence="2">The sequence shown here is derived from an EMBL/GenBank/DDBJ whole genome shotgun (WGS) entry which is preliminary data.</text>
</comment>
<dbReference type="PANTHER" id="PTHR32114">
    <property type="entry name" value="ABC TRANSPORTER ABCH.3"/>
    <property type="match status" value="1"/>
</dbReference>
<dbReference type="RefSeq" id="WP_233372051.1">
    <property type="nucleotide sequence ID" value="NZ_JAJTWU010000004.1"/>
</dbReference>
<dbReference type="Gene3D" id="3.40.50.300">
    <property type="entry name" value="P-loop containing nucleotide triphosphate hydrolases"/>
    <property type="match status" value="1"/>
</dbReference>
<feature type="coiled-coil region" evidence="1">
    <location>
        <begin position="267"/>
        <end position="314"/>
    </location>
</feature>
<evidence type="ECO:0008006" key="4">
    <source>
        <dbReference type="Google" id="ProtNLM"/>
    </source>
</evidence>
<protein>
    <recommendedName>
        <fullName evidence="4">Rad50/SbcC-type AAA domain-containing protein</fullName>
    </recommendedName>
</protein>
<name>A0ABS8XWD0_9BURK</name>
<dbReference type="PANTHER" id="PTHR32114:SF2">
    <property type="entry name" value="ABC TRANSPORTER ABCH.3"/>
    <property type="match status" value="1"/>
</dbReference>
<gene>
    <name evidence="2" type="ORF">LXT13_11390</name>
</gene>
<evidence type="ECO:0000313" key="3">
    <source>
        <dbReference type="Proteomes" id="UP001200741"/>
    </source>
</evidence>
<reference evidence="2 3" key="1">
    <citation type="submission" date="2021-12" db="EMBL/GenBank/DDBJ databases">
        <title>Genome seq of P8.</title>
        <authorList>
            <person name="Seo T."/>
        </authorList>
    </citation>
    <scope>NUCLEOTIDE SEQUENCE [LARGE SCALE GENOMIC DNA]</scope>
    <source>
        <strain evidence="2 3">P8</strain>
    </source>
</reference>
<dbReference type="SUPFAM" id="SSF52540">
    <property type="entry name" value="P-loop containing nucleoside triphosphate hydrolases"/>
    <property type="match status" value="1"/>
</dbReference>
<dbReference type="EMBL" id="JAJTWU010000004">
    <property type="protein sequence ID" value="MCE4555029.1"/>
    <property type="molecule type" value="Genomic_DNA"/>
</dbReference>
<evidence type="ECO:0000313" key="2">
    <source>
        <dbReference type="EMBL" id="MCE4555029.1"/>
    </source>
</evidence>
<sequence length="642" mass="70504">MTTTFASKVAQKSGRSLEVVRAVLSDRHIVDAPTPAVSRQLRLKALKFSGEKQVHHTVEPFSFEWAPEQQGVNVIASEGNFVGKSSILQTMLWAVRGEPKALTATVQGWIKHVLAEFQAGDRHVRVEFDVDDGIPRGAIEFLGADGEALHSMPFLTADMFKSHMNSVMLDALGLEPIATSREVASLEKTVMYADGWAAYTGAFLFDSDSNALIGEHVGNDLAQRLLQVFLGIPWATTLFQARAAKRVTEALVQSRKRRLGQLGDRSVEDLQTRLAEIERQILDGSAQQAALAQLEAARKRYEELSESASMLKASATVLNAEVVAGTEELNDKKRALLEIEEEMAASRFFGRLSPTCCPRCTRAFDKRRIENEKTSGDCSVCLTHLDQEVQVDYEALKEGMAKEVSKLEKLLGSVTTKAQEVGTEFDQTRRDLEAAALEVSRLAASGTAQEEQKLRLEAARIEGMLEAVSKLVQSDNGEEADLVVLDAAVDVAKELVEEAAEAVLKRSGDLICSLVQRLGMVDVEKVVLKRNASVEVHKGGSISFFTRLSPGERLRVRIATVMALLQAAQQFGAGRHPGFLIIDSPAKEEMADANVEEMLEALAELSRSVQIQLFVAFKGTERALKHFPEDHCLLAHEGELLW</sequence>
<evidence type="ECO:0000256" key="1">
    <source>
        <dbReference type="SAM" id="Coils"/>
    </source>
</evidence>
<dbReference type="Proteomes" id="UP001200741">
    <property type="component" value="Unassembled WGS sequence"/>
</dbReference>
<dbReference type="InterPro" id="IPR027417">
    <property type="entry name" value="P-loop_NTPase"/>
</dbReference>
<proteinExistence type="predicted"/>